<reference evidence="1" key="1">
    <citation type="submission" date="2014-09" db="EMBL/GenBank/DDBJ databases">
        <authorList>
            <person name="Aslett A.Martin."/>
        </authorList>
    </citation>
    <scope>NUCLEOTIDE SEQUENCE</scope>
    <source>
        <strain evidence="1">ED321 Heterogonic</strain>
    </source>
</reference>
<dbReference type="PANTHER" id="PTHR47163">
    <property type="entry name" value="DDE_TNP_IS1595 DOMAIN-CONTAINING PROTEIN"/>
    <property type="match status" value="1"/>
</dbReference>
<name>A0A090L2A5_STRRB</name>
<dbReference type="Proteomes" id="UP000035682">
    <property type="component" value="Unplaced"/>
</dbReference>
<accession>A0A090L2A5</accession>
<dbReference type="RefSeq" id="XP_024500812.1">
    <property type="nucleotide sequence ID" value="XM_024646656.1"/>
</dbReference>
<dbReference type="AlphaFoldDB" id="A0A090L2A5"/>
<dbReference type="EMBL" id="LN609419">
    <property type="protein sequence ID" value="CEF61604.1"/>
    <property type="molecule type" value="Genomic_DNA"/>
</dbReference>
<protein>
    <submittedName>
        <fullName evidence="1 3">Transposase, ISXO2-like domain-containing protein</fullName>
    </submittedName>
</protein>
<dbReference type="InterPro" id="IPR053164">
    <property type="entry name" value="IS1016-like_transposase"/>
</dbReference>
<evidence type="ECO:0000313" key="3">
    <source>
        <dbReference type="WBParaSite" id="SRAE_0000072100.1"/>
    </source>
</evidence>
<dbReference type="PANTHER" id="PTHR47163:SF2">
    <property type="entry name" value="SI:DKEY-17M8.2"/>
    <property type="match status" value="1"/>
</dbReference>
<evidence type="ECO:0000313" key="2">
    <source>
        <dbReference type="Proteomes" id="UP000035682"/>
    </source>
</evidence>
<organism evidence="1">
    <name type="scientific">Strongyloides ratti</name>
    <name type="common">Parasitic roundworm</name>
    <dbReference type="NCBI Taxonomy" id="34506"/>
    <lineage>
        <taxon>Eukaryota</taxon>
        <taxon>Metazoa</taxon>
        <taxon>Ecdysozoa</taxon>
        <taxon>Nematoda</taxon>
        <taxon>Chromadorea</taxon>
        <taxon>Rhabditida</taxon>
        <taxon>Tylenchina</taxon>
        <taxon>Panagrolaimomorpha</taxon>
        <taxon>Strongyloidoidea</taxon>
        <taxon>Strongyloididae</taxon>
        <taxon>Strongyloides</taxon>
    </lineage>
</organism>
<reference evidence="3" key="3">
    <citation type="submission" date="2020-12" db="UniProtKB">
        <authorList>
            <consortium name="WormBaseParasite"/>
        </authorList>
    </citation>
    <scope>IDENTIFICATION</scope>
</reference>
<dbReference type="OrthoDB" id="5809873at2759"/>
<reference evidence="2" key="2">
    <citation type="submission" date="2014-09" db="EMBL/GenBank/DDBJ databases">
        <authorList>
            <person name="Martin A.A."/>
        </authorList>
    </citation>
    <scope>NUCLEOTIDE SEQUENCE</scope>
    <source>
        <strain evidence="2">ED321</strain>
    </source>
</reference>
<evidence type="ECO:0000313" key="1">
    <source>
        <dbReference type="EMBL" id="CEF61604.1"/>
    </source>
</evidence>
<gene>
    <name evidence="1 3 4" type="ORF">SRAE_0000072100</name>
</gene>
<proteinExistence type="predicted"/>
<evidence type="ECO:0000313" key="4">
    <source>
        <dbReference type="WormBase" id="SRAE_0000072100"/>
    </source>
</evidence>
<dbReference type="WBParaSite" id="SRAE_0000072100.1">
    <property type="protein sequence ID" value="SRAE_0000072100.1"/>
    <property type="gene ID" value="WBGene00256478"/>
</dbReference>
<sequence length="170" mass="19426">MDCPACRGPTFFKRAKQIFRCTKKSCRKAVSAKNETFFADQCFSLYKILHMAYLWLWKNLVASIKSQCEVNNTTVCSFLSYFRQLVADALETKECVFGGKSIVVEIDETKMGKRKYNRRHSVDGVCVVGDVEKTKKKHVFAVPVEKRVSETLLEVIKKHVVPGLIIHTDL</sequence>
<keyword evidence="2" id="KW-1185">Reference proteome</keyword>
<dbReference type="WormBase" id="SRAE_0000072100">
    <property type="protein sequence ID" value="SRP08322"/>
    <property type="gene ID" value="WBGene00256478"/>
</dbReference>
<dbReference type="CTD" id="36373975"/>
<dbReference type="GeneID" id="36373975"/>